<dbReference type="Proteomes" id="UP000698222">
    <property type="component" value="Unassembled WGS sequence"/>
</dbReference>
<evidence type="ECO:0000313" key="1">
    <source>
        <dbReference type="EMBL" id="MBP2409034.1"/>
    </source>
</evidence>
<keyword evidence="2" id="KW-1185">Reference proteome</keyword>
<accession>A0ABS4YJV7</accession>
<comment type="caution">
    <text evidence="1">The sequence shown here is derived from an EMBL/GenBank/DDBJ whole genome shotgun (WGS) entry which is preliminary data.</text>
</comment>
<proteinExistence type="predicted"/>
<gene>
    <name evidence="1" type="ORF">JOF44_001937</name>
</gene>
<evidence type="ECO:0000313" key="2">
    <source>
        <dbReference type="Proteomes" id="UP000698222"/>
    </source>
</evidence>
<sequence length="447" mass="50326">MRWRDVSQYKLIGNPRNALETMSDGTLRNLTAQTLWRTAHQKPEQFSVALIKYLRHASRRFGRNLDPKQLKTDLTTLQSIHIDTLSEDLRYVCASLALYIEAADLGLSEAVSTETGEELLTSLKRTIIPSDDPSMVPESVASNIIFGKLYSYTNRVLAAEHFQRARNLDSGNFLARFYVDLGARTYFTESDVRGNEANARTADILKSIEPVSSRQPTNDTSIVISVDATFFRIYAPTFLYYAQQLPDIDHSIVLCASEEEAWELSEDGNKLLHALDAVNNGGVAPNVHYYRAPVPEFAIEPKTFYASARFYAATLLLQRYSSVTLLDADLTADIDPRPHIRKTKRHSIAAVKSGGYTALSPWRRYMAGNVVVSSGDKSHNALSDMQRYLSLGLGLTDNWMLDQNALAFTVERNLSSFYNLGGAPRPYTQKPFRETWEKNYRRSIPAV</sequence>
<reference evidence="1 2" key="1">
    <citation type="submission" date="2021-03" db="EMBL/GenBank/DDBJ databases">
        <title>Sequencing the genomes of 1000 actinobacteria strains.</title>
        <authorList>
            <person name="Klenk H.-P."/>
        </authorList>
    </citation>
    <scope>NUCLEOTIDE SEQUENCE [LARGE SCALE GENOMIC DNA]</scope>
    <source>
        <strain evidence="1 2">DSM 14564</strain>
    </source>
</reference>
<dbReference type="EMBL" id="JAGIOC010000001">
    <property type="protein sequence ID" value="MBP2409034.1"/>
    <property type="molecule type" value="Genomic_DNA"/>
</dbReference>
<protein>
    <submittedName>
        <fullName evidence="1">Uncharacterized protein</fullName>
    </submittedName>
</protein>
<name>A0ABS4YJV7_9MICO</name>
<dbReference type="RefSeq" id="WP_377785299.1">
    <property type="nucleotide sequence ID" value="NZ_JBHSLO010000026.1"/>
</dbReference>
<organism evidence="1 2">
    <name type="scientific">Brachybacterium fresconis</name>
    <dbReference type="NCBI Taxonomy" id="173363"/>
    <lineage>
        <taxon>Bacteria</taxon>
        <taxon>Bacillati</taxon>
        <taxon>Actinomycetota</taxon>
        <taxon>Actinomycetes</taxon>
        <taxon>Micrococcales</taxon>
        <taxon>Dermabacteraceae</taxon>
        <taxon>Brachybacterium</taxon>
    </lineage>
</organism>